<evidence type="ECO:0000256" key="2">
    <source>
        <dbReference type="ARBA" id="ARBA00004229"/>
    </source>
</evidence>
<evidence type="ECO:0000256" key="1">
    <source>
        <dbReference type="ARBA" id="ARBA00001805"/>
    </source>
</evidence>
<dbReference type="GO" id="GO:0016117">
    <property type="term" value="P:carotenoid biosynthetic process"/>
    <property type="evidence" value="ECO:0007669"/>
    <property type="project" value="UniProtKB-KW"/>
</dbReference>
<evidence type="ECO:0000256" key="8">
    <source>
        <dbReference type="ARBA" id="ARBA00022746"/>
    </source>
</evidence>
<dbReference type="CDD" id="cd00683">
    <property type="entry name" value="Trans_IPPS_HH"/>
    <property type="match status" value="1"/>
</dbReference>
<dbReference type="SUPFAM" id="SSF48576">
    <property type="entry name" value="Terpenoid synthases"/>
    <property type="match status" value="1"/>
</dbReference>
<dbReference type="GO" id="GO:0010287">
    <property type="term" value="C:plastoglobule"/>
    <property type="evidence" value="ECO:0007669"/>
    <property type="project" value="UniProtKB-ARBA"/>
</dbReference>
<dbReference type="InterPro" id="IPR033904">
    <property type="entry name" value="Trans_IPPS_HH"/>
</dbReference>
<dbReference type="GO" id="GO:0004311">
    <property type="term" value="F:geranylgeranyl diphosphate synthase activity"/>
    <property type="evidence" value="ECO:0007669"/>
    <property type="project" value="InterPro"/>
</dbReference>
<dbReference type="PROSITE" id="PS01045">
    <property type="entry name" value="SQUALEN_PHYTOEN_SYN_2"/>
    <property type="match status" value="1"/>
</dbReference>
<dbReference type="FunFam" id="1.10.600.10:FF:000004">
    <property type="entry name" value="Phytoene synthase chloroplastic"/>
    <property type="match status" value="1"/>
</dbReference>
<evidence type="ECO:0000256" key="3">
    <source>
        <dbReference type="ARBA" id="ARBA00006251"/>
    </source>
</evidence>
<gene>
    <name evidence="11" type="primary">PSY1</name>
</gene>
<dbReference type="PROSITE" id="PS01044">
    <property type="entry name" value="SQUALEN_PHYTOEN_SYN_1"/>
    <property type="match status" value="1"/>
</dbReference>
<evidence type="ECO:0000256" key="6">
    <source>
        <dbReference type="ARBA" id="ARBA00022640"/>
    </source>
</evidence>
<reference evidence="11" key="1">
    <citation type="journal article" date="2010" name="Theor. Appl. Genet.">
        <title>Nucleotide diversity and molecular evolution of the PSY1 gene in Zea mays compared to some other grass species.</title>
        <authorList>
            <person name="Fu Z."/>
            <person name="Yan J."/>
            <person name="Zheng Y."/>
            <person name="Warburton M.L."/>
            <person name="Crouch J.H."/>
            <person name="Li J.S."/>
        </authorList>
    </citation>
    <scope>NUCLEOTIDE SEQUENCE</scope>
</reference>
<proteinExistence type="inferred from homology"/>
<evidence type="ECO:0000256" key="9">
    <source>
        <dbReference type="ARBA" id="ARBA00022946"/>
    </source>
</evidence>
<dbReference type="SFLD" id="SFLDG01212">
    <property type="entry name" value="Phytoene_synthase_like"/>
    <property type="match status" value="1"/>
</dbReference>
<evidence type="ECO:0000256" key="4">
    <source>
        <dbReference type="ARBA" id="ARBA00012396"/>
    </source>
</evidence>
<evidence type="ECO:0000256" key="10">
    <source>
        <dbReference type="ARBA" id="ARBA00023229"/>
    </source>
</evidence>
<comment type="catalytic activity">
    <reaction evidence="1">
        <text>2 (2E,6E,10E)-geranylgeranyl diphosphate = 15-cis-phytoene + 2 diphosphate</text>
        <dbReference type="Rhea" id="RHEA:34475"/>
        <dbReference type="ChEBI" id="CHEBI:27787"/>
        <dbReference type="ChEBI" id="CHEBI:33019"/>
        <dbReference type="ChEBI" id="CHEBI:58756"/>
        <dbReference type="EC" id="2.5.1.32"/>
    </reaction>
</comment>
<keyword evidence="8" id="KW-0125">Carotenoid biosynthesis</keyword>
<dbReference type="InterPro" id="IPR008949">
    <property type="entry name" value="Isoprenoid_synthase_dom_sf"/>
</dbReference>
<keyword evidence="5" id="KW-0150">Chloroplast</keyword>
<dbReference type="AlphaFoldDB" id="D1GIZ7"/>
<dbReference type="EC" id="2.5.1.32" evidence="4"/>
<dbReference type="Gene3D" id="1.10.600.10">
    <property type="entry name" value="Farnesyl Diphosphate Synthase"/>
    <property type="match status" value="1"/>
</dbReference>
<keyword evidence="10" id="KW-0414">Isoprene biosynthesis</keyword>
<accession>D1GIZ7</accession>
<dbReference type="PANTHER" id="PTHR31480">
    <property type="entry name" value="BIFUNCTIONAL LYCOPENE CYCLASE/PHYTOENE SYNTHASE"/>
    <property type="match status" value="1"/>
</dbReference>
<keyword evidence="9" id="KW-0809">Transit peptide</keyword>
<evidence type="ECO:0000313" key="11">
    <source>
        <dbReference type="EMBL" id="ACY70893.1"/>
    </source>
</evidence>
<dbReference type="GO" id="GO:0051996">
    <property type="term" value="F:squalene synthase [NAD(P)H] activity"/>
    <property type="evidence" value="ECO:0007669"/>
    <property type="project" value="InterPro"/>
</dbReference>
<dbReference type="EMBL" id="FJ971210">
    <property type="protein sequence ID" value="ACY70893.1"/>
    <property type="molecule type" value="Genomic_DNA"/>
</dbReference>
<dbReference type="InterPro" id="IPR044843">
    <property type="entry name" value="Trans_IPPS_bact-type"/>
</dbReference>
<protein>
    <recommendedName>
        <fullName evidence="4">15-cis-phytoene synthase</fullName>
        <ecNumber evidence="4">2.5.1.32</ecNumber>
    </recommendedName>
</protein>
<comment type="similarity">
    <text evidence="3">Belongs to the phytoene/squalene synthase family.</text>
</comment>
<evidence type="ECO:0000256" key="5">
    <source>
        <dbReference type="ARBA" id="ARBA00022528"/>
    </source>
</evidence>
<organism evidence="11">
    <name type="scientific">Zea mays subsp. mays</name>
    <name type="common">maize</name>
    <dbReference type="NCBI Taxonomy" id="381124"/>
    <lineage>
        <taxon>Eukaryota</taxon>
        <taxon>Viridiplantae</taxon>
        <taxon>Streptophyta</taxon>
        <taxon>Embryophyta</taxon>
        <taxon>Tracheophyta</taxon>
        <taxon>Spermatophyta</taxon>
        <taxon>Magnoliopsida</taxon>
        <taxon>Liliopsida</taxon>
        <taxon>Poales</taxon>
        <taxon>Poaceae</taxon>
        <taxon>PACMAD clade</taxon>
        <taxon>Panicoideae</taxon>
        <taxon>Andropogonodae</taxon>
        <taxon>Andropogoneae</taxon>
        <taxon>Tripsacinae</taxon>
        <taxon>Zea</taxon>
    </lineage>
</organism>
<dbReference type="SFLD" id="SFLDS00005">
    <property type="entry name" value="Isoprenoid_Synthase_Type_I"/>
    <property type="match status" value="1"/>
</dbReference>
<keyword evidence="7" id="KW-0808">Transferase</keyword>
<dbReference type="InterPro" id="IPR002060">
    <property type="entry name" value="Squ/phyt_synthse"/>
</dbReference>
<dbReference type="SMR" id="D1GIZ7"/>
<dbReference type="Pfam" id="PF00494">
    <property type="entry name" value="SQS_PSY"/>
    <property type="match status" value="1"/>
</dbReference>
<keyword evidence="6" id="KW-0934">Plastid</keyword>
<comment type="subcellular location">
    <subcellularLocation>
        <location evidence="2">Plastid</location>
        <location evidence="2">Chloroplast</location>
    </subcellularLocation>
</comment>
<dbReference type="InterPro" id="IPR019845">
    <property type="entry name" value="Squalene/phytoene_synthase_CS"/>
</dbReference>
<evidence type="ECO:0000256" key="7">
    <source>
        <dbReference type="ARBA" id="ARBA00022679"/>
    </source>
</evidence>
<name>D1GIZ7_MAIZE</name>
<dbReference type="EMBL" id="FJ971213">
    <property type="protein sequence ID" value="ACY70896.1"/>
    <property type="molecule type" value="Genomic_DNA"/>
</dbReference>
<sequence>MAIILVRAASPGLSAADSISHQGTLQCSTLLKTKRPAARRWMPCSLIGLHPSDVGRPSPAVYSSLAVNPAGEAVVSSEQKVYDVVLKQAALLKRQLRTPVLDARPQDMDMPRNGLKEAYDRCGEICEEYAKTFYLGTMLMTEERRRAIWAIYVWCRRTDELVDGPNANYITPTALDRWEKRLEDLFTGRPYDMLDAALSDTISRFPIDIQPFRDMIEGMRSDLRKTRYNNFDELYMYCYYVAGTVGLMSVPVMGIAPESKATTESVYSAALALGIANQLTNILRDVGEDARRGRIYLPQDELAQAGLSDEDIFKGVVTNRWRNFMKRQIKRARMFFEEAERGVTELSQASRWPVWASLLLYRQILDEIEANDYNNFTKRAYVGKGKKLLALPVAYGKSLLLPCSLRNGQT</sequence>
<dbReference type="GO" id="GO:0046905">
    <property type="term" value="F:15-cis-phytoene synthase activity"/>
    <property type="evidence" value="ECO:0007669"/>
    <property type="project" value="UniProtKB-EC"/>
</dbReference>
<dbReference type="SFLD" id="SFLDG01018">
    <property type="entry name" value="Squalene/Phytoene_Synthase_Lik"/>
    <property type="match status" value="1"/>
</dbReference>